<keyword evidence="1" id="KW-1133">Transmembrane helix</keyword>
<feature type="transmembrane region" description="Helical" evidence="1">
    <location>
        <begin position="75"/>
        <end position="93"/>
    </location>
</feature>
<sequence>MPGPVKLDDNTLHALHHFIDASKVHHFQYMKPHRSVSWLELFYDLVFVVFIARMVHSLTHLDDEGHFHFDTLVDFFLTFLPLWWTWMCSTFYLN</sequence>
<dbReference type="PANTHER" id="PTHR36840:SF1">
    <property type="entry name" value="BLL5714 PROTEIN"/>
    <property type="match status" value="1"/>
</dbReference>
<keyword evidence="1" id="KW-0472">Membrane</keyword>
<keyword evidence="3" id="KW-1185">Reference proteome</keyword>
<proteinExistence type="predicted"/>
<dbReference type="PANTHER" id="PTHR36840">
    <property type="entry name" value="BLL5714 PROTEIN"/>
    <property type="match status" value="1"/>
</dbReference>
<protein>
    <submittedName>
        <fullName evidence="2">Low temperature requirement A</fullName>
    </submittedName>
</protein>
<gene>
    <name evidence="2" type="ORF">KIPB_011527</name>
</gene>
<keyword evidence="1" id="KW-0812">Transmembrane</keyword>
<feature type="transmembrane region" description="Helical" evidence="1">
    <location>
        <begin position="36"/>
        <end position="55"/>
    </location>
</feature>
<evidence type="ECO:0000313" key="3">
    <source>
        <dbReference type="Proteomes" id="UP000265618"/>
    </source>
</evidence>
<dbReference type="EMBL" id="BDIP01004716">
    <property type="protein sequence ID" value="GIQ89128.1"/>
    <property type="molecule type" value="Genomic_DNA"/>
</dbReference>
<name>A0A9K3GNF0_9EUKA</name>
<reference evidence="2 3" key="1">
    <citation type="journal article" date="2018" name="PLoS ONE">
        <title>The draft genome of Kipferlia bialata reveals reductive genome evolution in fornicate parasites.</title>
        <authorList>
            <person name="Tanifuji G."/>
            <person name="Takabayashi S."/>
            <person name="Kume K."/>
            <person name="Takagi M."/>
            <person name="Nakayama T."/>
            <person name="Kamikawa R."/>
            <person name="Inagaki Y."/>
            <person name="Hashimoto T."/>
        </authorList>
    </citation>
    <scope>NUCLEOTIDE SEQUENCE [LARGE SCALE GENOMIC DNA]</scope>
    <source>
        <strain evidence="2">NY0173</strain>
    </source>
</reference>
<accession>A0A9K3GNF0</accession>
<dbReference type="Proteomes" id="UP000265618">
    <property type="component" value="Unassembled WGS sequence"/>
</dbReference>
<evidence type="ECO:0000313" key="2">
    <source>
        <dbReference type="EMBL" id="GIQ89128.1"/>
    </source>
</evidence>
<organism evidence="2 3">
    <name type="scientific">Kipferlia bialata</name>
    <dbReference type="NCBI Taxonomy" id="797122"/>
    <lineage>
        <taxon>Eukaryota</taxon>
        <taxon>Metamonada</taxon>
        <taxon>Carpediemonas-like organisms</taxon>
        <taxon>Kipferlia</taxon>
    </lineage>
</organism>
<comment type="caution">
    <text evidence="2">The sequence shown here is derived from an EMBL/GenBank/DDBJ whole genome shotgun (WGS) entry which is preliminary data.</text>
</comment>
<dbReference type="AlphaFoldDB" id="A0A9K3GNF0"/>
<feature type="non-terminal residue" evidence="2">
    <location>
        <position position="1"/>
    </location>
</feature>
<dbReference type="OrthoDB" id="191995at2759"/>
<dbReference type="InterPro" id="IPR010640">
    <property type="entry name" value="Low_temperature_requirement_A"/>
</dbReference>
<dbReference type="Pfam" id="PF06772">
    <property type="entry name" value="LtrA"/>
    <property type="match status" value="1"/>
</dbReference>
<evidence type="ECO:0000256" key="1">
    <source>
        <dbReference type="SAM" id="Phobius"/>
    </source>
</evidence>